<organism evidence="1 2">
    <name type="scientific">Streblomastix strix</name>
    <dbReference type="NCBI Taxonomy" id="222440"/>
    <lineage>
        <taxon>Eukaryota</taxon>
        <taxon>Metamonada</taxon>
        <taxon>Preaxostyla</taxon>
        <taxon>Oxymonadida</taxon>
        <taxon>Streblomastigidae</taxon>
        <taxon>Streblomastix</taxon>
    </lineage>
</organism>
<reference evidence="1 2" key="1">
    <citation type="submission" date="2019-03" db="EMBL/GenBank/DDBJ databases">
        <title>Single cell metagenomics reveals metabolic interactions within the superorganism composed of flagellate Streblomastix strix and complex community of Bacteroidetes bacteria on its surface.</title>
        <authorList>
            <person name="Treitli S.C."/>
            <person name="Kolisko M."/>
            <person name="Husnik F."/>
            <person name="Keeling P."/>
            <person name="Hampl V."/>
        </authorList>
    </citation>
    <scope>NUCLEOTIDE SEQUENCE [LARGE SCALE GENOMIC DNA]</scope>
    <source>
        <strain evidence="1">ST1C</strain>
    </source>
</reference>
<evidence type="ECO:0000313" key="1">
    <source>
        <dbReference type="EMBL" id="KAA6371050.1"/>
    </source>
</evidence>
<proteinExistence type="predicted"/>
<gene>
    <name evidence="1" type="ORF">EZS28_033424</name>
</gene>
<sequence length="170" mass="18274">MSAVTDSPSTKSGADNTVVLLGAGGTKSISELGNGCIDDSNYTAVKKTGKILQMTEGYLRNGSEPDDISDNDDDYITRGYVERKYVGIRGDQQIIESKSFYDNVTAAGFIKQDGTNQEVLLANGSIMQLSEYVSAPTDLSNNLNKSCEETIDGTKTFSSNITALGFRKLD</sequence>
<accession>A0A5J4ULX8</accession>
<evidence type="ECO:0000313" key="2">
    <source>
        <dbReference type="Proteomes" id="UP000324800"/>
    </source>
</evidence>
<protein>
    <submittedName>
        <fullName evidence="1">Uncharacterized protein</fullName>
    </submittedName>
</protein>
<dbReference type="EMBL" id="SNRW01014816">
    <property type="protein sequence ID" value="KAA6371050.1"/>
    <property type="molecule type" value="Genomic_DNA"/>
</dbReference>
<dbReference type="Proteomes" id="UP000324800">
    <property type="component" value="Unassembled WGS sequence"/>
</dbReference>
<name>A0A5J4ULX8_9EUKA</name>
<dbReference type="Gene3D" id="6.10.140.2190">
    <property type="match status" value="1"/>
</dbReference>
<comment type="caution">
    <text evidence="1">The sequence shown here is derived from an EMBL/GenBank/DDBJ whole genome shotgun (WGS) entry which is preliminary data.</text>
</comment>
<dbReference type="AlphaFoldDB" id="A0A5J4ULX8"/>